<name>A0A5C5RNL7_9ACTN</name>
<reference evidence="7 8" key="1">
    <citation type="submission" date="2019-06" db="EMBL/GenBank/DDBJ databases">
        <authorList>
            <person name="Teng J.L.L."/>
            <person name="Lee H.H."/>
            <person name="Lau S.K.P."/>
            <person name="Woo P.C.Y."/>
        </authorList>
    </citation>
    <scope>NUCLEOTIDE SEQUENCE [LARGE SCALE GENOMIC DNA]</scope>
    <source>
        <strain evidence="7 8">HKU70</strain>
    </source>
</reference>
<evidence type="ECO:0000313" key="7">
    <source>
        <dbReference type="EMBL" id="TWS23801.1"/>
    </source>
</evidence>
<dbReference type="GO" id="GO:0033013">
    <property type="term" value="P:tetrapyrrole metabolic process"/>
    <property type="evidence" value="ECO:0007669"/>
    <property type="project" value="UniProtKB-ARBA"/>
</dbReference>
<feature type="transmembrane region" description="Helical" evidence="6">
    <location>
        <begin position="61"/>
        <end position="80"/>
    </location>
</feature>
<sequence>MVTGAPHREDLADRREFRPVALVVSLLCVGIVAGVGGAASADAASTYSQLAQPSWAPPSWLFGPVWAVLYILMAIAAWRIWRTEPTFGNRAIVLYGAQLLFNLLWSPLFFGLEQRGWALGDIVVLDVLVVATIVAFWFRDRLAAILLTPYLAWSLFATALNCSVWSLNS</sequence>
<evidence type="ECO:0000256" key="2">
    <source>
        <dbReference type="ARBA" id="ARBA00007524"/>
    </source>
</evidence>
<evidence type="ECO:0000256" key="5">
    <source>
        <dbReference type="ARBA" id="ARBA00023136"/>
    </source>
</evidence>
<keyword evidence="4 6" id="KW-1133">Transmembrane helix</keyword>
<dbReference type="PANTHER" id="PTHR10057">
    <property type="entry name" value="PERIPHERAL-TYPE BENZODIAZEPINE RECEPTOR"/>
    <property type="match status" value="1"/>
</dbReference>
<protein>
    <submittedName>
        <fullName evidence="7">Tryptophan-rich sensory protein</fullName>
    </submittedName>
</protein>
<dbReference type="CDD" id="cd15904">
    <property type="entry name" value="TSPO_MBR"/>
    <property type="match status" value="1"/>
</dbReference>
<evidence type="ECO:0000256" key="6">
    <source>
        <dbReference type="SAM" id="Phobius"/>
    </source>
</evidence>
<dbReference type="Gene3D" id="1.20.1260.100">
    <property type="entry name" value="TspO/MBR protein"/>
    <property type="match status" value="1"/>
</dbReference>
<reference evidence="7 8" key="2">
    <citation type="submission" date="2019-08" db="EMBL/GenBank/DDBJ databases">
        <title>Tsukamurella conjunctivitidis sp. nov., Tsukamurella assacharolytica sp. nov. and Tsukamurella sputae sp. nov. isolated from patients with conjunctivitis, bacteraemia (lymphoma) and respiratory infection (sputum) in Hong Kong.</title>
        <authorList>
            <person name="Fok K.M.N."/>
            <person name="Fong J.Y.H."/>
        </authorList>
    </citation>
    <scope>NUCLEOTIDE SEQUENCE [LARGE SCALE GENOMIC DNA]</scope>
    <source>
        <strain evidence="7 8">HKU70</strain>
    </source>
</reference>
<dbReference type="InterPro" id="IPR038330">
    <property type="entry name" value="TspO/MBR-related_sf"/>
</dbReference>
<dbReference type="InterPro" id="IPR004307">
    <property type="entry name" value="TspO_MBR"/>
</dbReference>
<evidence type="ECO:0000256" key="4">
    <source>
        <dbReference type="ARBA" id="ARBA00022989"/>
    </source>
</evidence>
<proteinExistence type="inferred from homology"/>
<comment type="caution">
    <text evidence="7">The sequence shown here is derived from an EMBL/GenBank/DDBJ whole genome shotgun (WGS) entry which is preliminary data.</text>
</comment>
<dbReference type="RefSeq" id="WP_146435842.1">
    <property type="nucleotide sequence ID" value="NZ_VIGV01000004.1"/>
</dbReference>
<keyword evidence="5 6" id="KW-0472">Membrane</keyword>
<dbReference type="EMBL" id="VIGV01000004">
    <property type="protein sequence ID" value="TWS23801.1"/>
    <property type="molecule type" value="Genomic_DNA"/>
</dbReference>
<feature type="transmembrane region" description="Helical" evidence="6">
    <location>
        <begin position="150"/>
        <end position="167"/>
    </location>
</feature>
<dbReference type="FunFam" id="1.20.1260.100:FF:000001">
    <property type="entry name" value="translocator protein 2"/>
    <property type="match status" value="1"/>
</dbReference>
<organism evidence="7 8">
    <name type="scientific">Tsukamurella sputi</name>
    <dbReference type="NCBI Taxonomy" id="2591848"/>
    <lineage>
        <taxon>Bacteria</taxon>
        <taxon>Bacillati</taxon>
        <taxon>Actinomycetota</taxon>
        <taxon>Actinomycetes</taxon>
        <taxon>Mycobacteriales</taxon>
        <taxon>Tsukamurellaceae</taxon>
        <taxon>Tsukamurella</taxon>
    </lineage>
</organism>
<accession>A0A5C5RNL7</accession>
<comment type="subcellular location">
    <subcellularLocation>
        <location evidence="1">Membrane</location>
        <topology evidence="1">Multi-pass membrane protein</topology>
    </subcellularLocation>
</comment>
<feature type="transmembrane region" description="Helical" evidence="6">
    <location>
        <begin position="20"/>
        <end position="41"/>
    </location>
</feature>
<dbReference type="Pfam" id="PF03073">
    <property type="entry name" value="TspO_MBR"/>
    <property type="match status" value="1"/>
</dbReference>
<dbReference type="AlphaFoldDB" id="A0A5C5RNL7"/>
<evidence type="ECO:0000313" key="8">
    <source>
        <dbReference type="Proteomes" id="UP000319792"/>
    </source>
</evidence>
<gene>
    <name evidence="7" type="ORF">FK268_13655</name>
</gene>
<dbReference type="Proteomes" id="UP000319792">
    <property type="component" value="Unassembled WGS sequence"/>
</dbReference>
<dbReference type="PIRSF" id="PIRSF005859">
    <property type="entry name" value="PBR"/>
    <property type="match status" value="1"/>
</dbReference>
<comment type="similarity">
    <text evidence="2">Belongs to the TspO/BZRP family.</text>
</comment>
<keyword evidence="8" id="KW-1185">Reference proteome</keyword>
<dbReference type="PANTHER" id="PTHR10057:SF0">
    <property type="entry name" value="TRANSLOCATOR PROTEIN"/>
    <property type="match status" value="1"/>
</dbReference>
<evidence type="ECO:0000256" key="3">
    <source>
        <dbReference type="ARBA" id="ARBA00022692"/>
    </source>
</evidence>
<feature type="transmembrane region" description="Helical" evidence="6">
    <location>
        <begin position="116"/>
        <end position="138"/>
    </location>
</feature>
<dbReference type="OrthoDB" id="9795496at2"/>
<dbReference type="GO" id="GO:0016020">
    <property type="term" value="C:membrane"/>
    <property type="evidence" value="ECO:0007669"/>
    <property type="project" value="UniProtKB-SubCell"/>
</dbReference>
<keyword evidence="3 6" id="KW-0812">Transmembrane</keyword>
<feature type="transmembrane region" description="Helical" evidence="6">
    <location>
        <begin position="92"/>
        <end position="110"/>
    </location>
</feature>
<evidence type="ECO:0000256" key="1">
    <source>
        <dbReference type="ARBA" id="ARBA00004141"/>
    </source>
</evidence>